<comment type="caution">
    <text evidence="8">The sequence shown here is derived from an EMBL/GenBank/DDBJ whole genome shotgun (WGS) entry which is preliminary data.</text>
</comment>
<evidence type="ECO:0000313" key="9">
    <source>
        <dbReference type="Proteomes" id="UP001141552"/>
    </source>
</evidence>
<gene>
    <name evidence="8" type="ORF">Tsubulata_017188</name>
</gene>
<evidence type="ECO:0000256" key="4">
    <source>
        <dbReference type="ARBA" id="ARBA00023289"/>
    </source>
</evidence>
<keyword evidence="1" id="KW-0488">Methylation</keyword>
<dbReference type="PANTHER" id="PTHR45868:SF80">
    <property type="entry name" value="F15K9.8-RELATED"/>
    <property type="match status" value="1"/>
</dbReference>
<feature type="compositionally biased region" description="Low complexity" evidence="6">
    <location>
        <begin position="197"/>
        <end position="224"/>
    </location>
</feature>
<dbReference type="AlphaFoldDB" id="A0A9Q0GIN6"/>
<evidence type="ECO:0000256" key="6">
    <source>
        <dbReference type="SAM" id="MobiDB-lite"/>
    </source>
</evidence>
<dbReference type="EMBL" id="JAKUCV010000277">
    <property type="protein sequence ID" value="KAJ4850587.1"/>
    <property type="molecule type" value="Genomic_DNA"/>
</dbReference>
<dbReference type="SUPFAM" id="SSF55008">
    <property type="entry name" value="HMA, heavy metal-associated domain"/>
    <property type="match status" value="1"/>
</dbReference>
<dbReference type="Pfam" id="PF00403">
    <property type="entry name" value="HMA"/>
    <property type="match status" value="1"/>
</dbReference>
<feature type="region of interest" description="Disordered" evidence="6">
    <location>
        <begin position="282"/>
        <end position="311"/>
    </location>
</feature>
<dbReference type="CDD" id="cd00371">
    <property type="entry name" value="HMA"/>
    <property type="match status" value="1"/>
</dbReference>
<dbReference type="PROSITE" id="PS50846">
    <property type="entry name" value="HMA_2"/>
    <property type="match status" value="1"/>
</dbReference>
<evidence type="ECO:0000259" key="7">
    <source>
        <dbReference type="PROSITE" id="PS50846"/>
    </source>
</evidence>
<reference evidence="8" key="2">
    <citation type="journal article" date="2023" name="Plants (Basel)">
        <title>Annotation of the Turnera subulata (Passifloraceae) Draft Genome Reveals the S-Locus Evolved after the Divergence of Turneroideae from Passifloroideae in a Stepwise Manner.</title>
        <authorList>
            <person name="Henning P.M."/>
            <person name="Roalson E.H."/>
            <person name="Mir W."/>
            <person name="McCubbin A.G."/>
            <person name="Shore J.S."/>
        </authorList>
    </citation>
    <scope>NUCLEOTIDE SEQUENCE</scope>
    <source>
        <strain evidence="8">F60SS</strain>
    </source>
</reference>
<evidence type="ECO:0000256" key="2">
    <source>
        <dbReference type="ARBA" id="ARBA00022723"/>
    </source>
</evidence>
<keyword evidence="4" id="KW-0636">Prenylation</keyword>
<evidence type="ECO:0000256" key="5">
    <source>
        <dbReference type="ARBA" id="ARBA00024045"/>
    </source>
</evidence>
<keyword evidence="2" id="KW-0479">Metal-binding</keyword>
<accession>A0A9Q0GIN6</accession>
<sequence length="311" mass="32632">MANKSAEEALEQLKYQTWILKVSIHCEGCKKKVKKVLQGIEGVYKTEIDSQQHKVTVTGNVDAQTLIKKLLRSGKYAELWPDQPEKKEKKPGKSKNNEKPKDNNKDGQETGDDGKKNQAEKPESAAKTSAGNDGAGNDQPQEAHESDDAGEPSPAAATNGGNGGGAGGGGGGGKKKKKKKKGQSGNSNAGGGGDHTGGATAPADAAGDTVAAPAPVAAAADKASPTPMVNGSPPPHQHVYHHPPMYYPPPVYGVSYNTAHRSPSESYYAYDSMHVPFLSQPVQRYQPPAPPSDPISSYGDDYDDEAGCSIM</sequence>
<dbReference type="PANTHER" id="PTHR45868">
    <property type="entry name" value="HEAVY METAL-ASSOCIATED ISOPRENYLATED PLANT PROTEIN 33-RELATED"/>
    <property type="match status" value="1"/>
</dbReference>
<keyword evidence="3" id="KW-0449">Lipoprotein</keyword>
<dbReference type="Gene3D" id="3.30.70.100">
    <property type="match status" value="1"/>
</dbReference>
<evidence type="ECO:0000256" key="3">
    <source>
        <dbReference type="ARBA" id="ARBA00023288"/>
    </source>
</evidence>
<evidence type="ECO:0000313" key="8">
    <source>
        <dbReference type="EMBL" id="KAJ4850587.1"/>
    </source>
</evidence>
<feature type="region of interest" description="Disordered" evidence="6">
    <location>
        <begin position="78"/>
        <end position="242"/>
    </location>
</feature>
<evidence type="ECO:0000256" key="1">
    <source>
        <dbReference type="ARBA" id="ARBA00022481"/>
    </source>
</evidence>
<proteinExistence type="inferred from homology"/>
<comment type="similarity">
    <text evidence="5">Belongs to the HIPP family.</text>
</comment>
<organism evidence="8 9">
    <name type="scientific">Turnera subulata</name>
    <dbReference type="NCBI Taxonomy" id="218843"/>
    <lineage>
        <taxon>Eukaryota</taxon>
        <taxon>Viridiplantae</taxon>
        <taxon>Streptophyta</taxon>
        <taxon>Embryophyta</taxon>
        <taxon>Tracheophyta</taxon>
        <taxon>Spermatophyta</taxon>
        <taxon>Magnoliopsida</taxon>
        <taxon>eudicotyledons</taxon>
        <taxon>Gunneridae</taxon>
        <taxon>Pentapetalae</taxon>
        <taxon>rosids</taxon>
        <taxon>fabids</taxon>
        <taxon>Malpighiales</taxon>
        <taxon>Passifloraceae</taxon>
        <taxon>Turnera</taxon>
    </lineage>
</organism>
<name>A0A9Q0GIN6_9ROSI</name>
<reference evidence="8" key="1">
    <citation type="submission" date="2022-02" db="EMBL/GenBank/DDBJ databases">
        <authorList>
            <person name="Henning P.M."/>
            <person name="McCubbin A.G."/>
            <person name="Shore J.S."/>
        </authorList>
    </citation>
    <scope>NUCLEOTIDE SEQUENCE</scope>
    <source>
        <strain evidence="8">F60SS</strain>
        <tissue evidence="8">Leaves</tissue>
    </source>
</reference>
<dbReference type="Proteomes" id="UP001141552">
    <property type="component" value="Unassembled WGS sequence"/>
</dbReference>
<dbReference type="FunFam" id="3.30.70.100:FF:000008">
    <property type="entry name" value="Copper transport protein ATOX1"/>
    <property type="match status" value="1"/>
</dbReference>
<feature type="domain" description="HMA" evidence="7">
    <location>
        <begin position="15"/>
        <end position="82"/>
    </location>
</feature>
<feature type="compositionally biased region" description="Basic and acidic residues" evidence="6">
    <location>
        <begin position="95"/>
        <end position="124"/>
    </location>
</feature>
<dbReference type="GO" id="GO:0046872">
    <property type="term" value="F:metal ion binding"/>
    <property type="evidence" value="ECO:0007669"/>
    <property type="project" value="UniProtKB-KW"/>
</dbReference>
<keyword evidence="9" id="KW-1185">Reference proteome</keyword>
<dbReference type="InterPro" id="IPR036163">
    <property type="entry name" value="HMA_dom_sf"/>
</dbReference>
<feature type="compositionally biased region" description="Basic residues" evidence="6">
    <location>
        <begin position="173"/>
        <end position="182"/>
    </location>
</feature>
<feature type="compositionally biased region" description="Acidic residues" evidence="6">
    <location>
        <begin position="300"/>
        <end position="311"/>
    </location>
</feature>
<protein>
    <recommendedName>
        <fullName evidence="7">HMA domain-containing protein</fullName>
    </recommendedName>
</protein>
<dbReference type="InterPro" id="IPR006121">
    <property type="entry name" value="HMA_dom"/>
</dbReference>
<feature type="compositionally biased region" description="Gly residues" evidence="6">
    <location>
        <begin position="160"/>
        <end position="172"/>
    </location>
</feature>
<dbReference type="OrthoDB" id="689350at2759"/>